<feature type="compositionally biased region" description="Low complexity" evidence="10">
    <location>
        <begin position="772"/>
        <end position="781"/>
    </location>
</feature>
<comment type="catalytic activity">
    <reaction evidence="8 9">
        <text>O-phospho-L-threonyl-[protein] + H2O = L-threonyl-[protein] + phosphate</text>
        <dbReference type="Rhea" id="RHEA:47004"/>
        <dbReference type="Rhea" id="RHEA-COMP:11060"/>
        <dbReference type="Rhea" id="RHEA-COMP:11605"/>
        <dbReference type="ChEBI" id="CHEBI:15377"/>
        <dbReference type="ChEBI" id="CHEBI:30013"/>
        <dbReference type="ChEBI" id="CHEBI:43474"/>
        <dbReference type="ChEBI" id="CHEBI:61977"/>
        <dbReference type="EC" id="3.1.3.16"/>
    </reaction>
</comment>
<evidence type="ECO:0000259" key="11">
    <source>
        <dbReference type="PROSITE" id="PS50172"/>
    </source>
</evidence>
<reference evidence="13 14" key="1">
    <citation type="journal article" date="2016" name="Fungal Biol.">
        <title>The genome of Xylona heveae provides a window into fungal endophytism.</title>
        <authorList>
            <person name="Gazis R."/>
            <person name="Kuo A."/>
            <person name="Riley R."/>
            <person name="LaButti K."/>
            <person name="Lipzen A."/>
            <person name="Lin J."/>
            <person name="Amirebrahimi M."/>
            <person name="Hesse C.N."/>
            <person name="Spatafora J.W."/>
            <person name="Henrissat B."/>
            <person name="Hainaut M."/>
            <person name="Grigoriev I.V."/>
            <person name="Hibbett D.S."/>
        </authorList>
    </citation>
    <scope>NUCLEOTIDE SEQUENCE [LARGE SCALE GENOMIC DNA]</scope>
    <source>
        <strain evidence="13 14">TC161</strain>
    </source>
</reference>
<dbReference type="SUPFAM" id="SSF56784">
    <property type="entry name" value="HAD-like"/>
    <property type="match status" value="1"/>
</dbReference>
<dbReference type="Gene3D" id="1.10.287.10">
    <property type="entry name" value="S15/NS1, RNA-binding"/>
    <property type="match status" value="1"/>
</dbReference>
<evidence type="ECO:0000313" key="13">
    <source>
        <dbReference type="EMBL" id="KZF21883.1"/>
    </source>
</evidence>
<feature type="domain" description="BRCT" evidence="11">
    <location>
        <begin position="557"/>
        <end position="650"/>
    </location>
</feature>
<feature type="compositionally biased region" description="Low complexity" evidence="10">
    <location>
        <begin position="344"/>
        <end position="353"/>
    </location>
</feature>
<dbReference type="InterPro" id="IPR036412">
    <property type="entry name" value="HAD-like_sf"/>
</dbReference>
<evidence type="ECO:0000259" key="12">
    <source>
        <dbReference type="PROSITE" id="PS50969"/>
    </source>
</evidence>
<dbReference type="PANTHER" id="PTHR23081">
    <property type="entry name" value="RNA POLYMERASE II CTD PHOSPHATASE"/>
    <property type="match status" value="1"/>
</dbReference>
<keyword evidence="3 9" id="KW-0378">Hydrolase</keyword>
<dbReference type="Pfam" id="PF00533">
    <property type="entry name" value="BRCT"/>
    <property type="match status" value="1"/>
</dbReference>
<keyword evidence="4" id="KW-0904">Protein phosphatase</keyword>
<dbReference type="EC" id="3.1.3.16" evidence="2 9"/>
<dbReference type="SMART" id="SM00292">
    <property type="entry name" value="BRCT"/>
    <property type="match status" value="1"/>
</dbReference>
<accession>A0A165G8V6</accession>
<dbReference type="InParanoid" id="A0A165G8V6"/>
<dbReference type="SMART" id="SM00577">
    <property type="entry name" value="CPDc"/>
    <property type="match status" value="1"/>
</dbReference>
<evidence type="ECO:0000313" key="14">
    <source>
        <dbReference type="Proteomes" id="UP000076632"/>
    </source>
</evidence>
<dbReference type="Proteomes" id="UP000076632">
    <property type="component" value="Unassembled WGS sequence"/>
</dbReference>
<dbReference type="GO" id="GO:0005634">
    <property type="term" value="C:nucleus"/>
    <property type="evidence" value="ECO:0007669"/>
    <property type="project" value="UniProtKB-SubCell"/>
</dbReference>
<dbReference type="InterPro" id="IPR011947">
    <property type="entry name" value="FCP1_euk"/>
</dbReference>
<feature type="compositionally biased region" description="Polar residues" evidence="10">
    <location>
        <begin position="667"/>
        <end position="678"/>
    </location>
</feature>
<name>A0A165G8V6_XYLHT</name>
<evidence type="ECO:0000256" key="2">
    <source>
        <dbReference type="ARBA" id="ARBA00013081"/>
    </source>
</evidence>
<evidence type="ECO:0000256" key="6">
    <source>
        <dbReference type="ARBA" id="ARBA00040602"/>
    </source>
</evidence>
<dbReference type="NCBIfam" id="TIGR02250">
    <property type="entry name" value="FCP1_euk"/>
    <property type="match status" value="1"/>
</dbReference>
<gene>
    <name evidence="13" type="ORF">L228DRAFT_239815</name>
</gene>
<feature type="compositionally biased region" description="Acidic residues" evidence="10">
    <location>
        <begin position="840"/>
        <end position="860"/>
    </location>
</feature>
<evidence type="ECO:0000256" key="5">
    <source>
        <dbReference type="ARBA" id="ARBA00023242"/>
    </source>
</evidence>
<dbReference type="STRING" id="1328760.A0A165G8V6"/>
<comment type="catalytic activity">
    <reaction evidence="7 9">
        <text>O-phospho-L-seryl-[protein] + H2O = L-seryl-[protein] + phosphate</text>
        <dbReference type="Rhea" id="RHEA:20629"/>
        <dbReference type="Rhea" id="RHEA-COMP:9863"/>
        <dbReference type="Rhea" id="RHEA-COMP:11604"/>
        <dbReference type="ChEBI" id="CHEBI:15377"/>
        <dbReference type="ChEBI" id="CHEBI:29999"/>
        <dbReference type="ChEBI" id="CHEBI:43474"/>
        <dbReference type="ChEBI" id="CHEBI:83421"/>
        <dbReference type="EC" id="3.1.3.16"/>
    </reaction>
</comment>
<dbReference type="InterPro" id="IPR001357">
    <property type="entry name" value="BRCT_dom"/>
</dbReference>
<dbReference type="Gene3D" id="3.40.50.10190">
    <property type="entry name" value="BRCT domain"/>
    <property type="match status" value="1"/>
</dbReference>
<dbReference type="InterPro" id="IPR023214">
    <property type="entry name" value="HAD_sf"/>
</dbReference>
<evidence type="ECO:0000256" key="4">
    <source>
        <dbReference type="ARBA" id="ARBA00022912"/>
    </source>
</evidence>
<dbReference type="GeneID" id="28896318"/>
<feature type="domain" description="FCP1 homology" evidence="12">
    <location>
        <begin position="156"/>
        <end position="333"/>
    </location>
</feature>
<feature type="compositionally biased region" description="Basic and acidic residues" evidence="10">
    <location>
        <begin position="354"/>
        <end position="364"/>
    </location>
</feature>
<comment type="function">
    <text evidence="9">This promotes the activity of RNA polymerase II.</text>
</comment>
<dbReference type="InterPro" id="IPR036420">
    <property type="entry name" value="BRCT_dom_sf"/>
</dbReference>
<feature type="compositionally biased region" description="Acidic residues" evidence="10">
    <location>
        <begin position="889"/>
        <end position="910"/>
    </location>
</feature>
<protein>
    <recommendedName>
        <fullName evidence="6 9">RNA polymerase II subunit A C-terminal domain phosphatase</fullName>
        <ecNumber evidence="2 9">3.1.3.16</ecNumber>
    </recommendedName>
</protein>
<feature type="compositionally biased region" description="Basic and acidic residues" evidence="10">
    <location>
        <begin position="911"/>
        <end position="922"/>
    </location>
</feature>
<dbReference type="InterPro" id="IPR039189">
    <property type="entry name" value="Fcp1"/>
</dbReference>
<dbReference type="Gene3D" id="3.40.50.1000">
    <property type="entry name" value="HAD superfamily/HAD-like"/>
    <property type="match status" value="1"/>
</dbReference>
<proteinExistence type="predicted"/>
<dbReference type="AlphaFoldDB" id="A0A165G8V6"/>
<comment type="subcellular location">
    <subcellularLocation>
        <location evidence="1 9">Nucleus</location>
    </subcellularLocation>
</comment>
<dbReference type="EMBL" id="KV407460">
    <property type="protein sequence ID" value="KZF21883.1"/>
    <property type="molecule type" value="Genomic_DNA"/>
</dbReference>
<organism evidence="13 14">
    <name type="scientific">Xylona heveae (strain CBS 132557 / TC161)</name>
    <dbReference type="NCBI Taxonomy" id="1328760"/>
    <lineage>
        <taxon>Eukaryota</taxon>
        <taxon>Fungi</taxon>
        <taxon>Dikarya</taxon>
        <taxon>Ascomycota</taxon>
        <taxon>Pezizomycotina</taxon>
        <taxon>Xylonomycetes</taxon>
        <taxon>Xylonales</taxon>
        <taxon>Xylonaceae</taxon>
        <taxon>Xylona</taxon>
    </lineage>
</organism>
<keyword evidence="5 9" id="KW-0539">Nucleus</keyword>
<dbReference type="InterPro" id="IPR004274">
    <property type="entry name" value="FCP1_dom"/>
</dbReference>
<feature type="compositionally biased region" description="Low complexity" evidence="10">
    <location>
        <begin position="752"/>
        <end position="763"/>
    </location>
</feature>
<dbReference type="CDD" id="cd17729">
    <property type="entry name" value="BRCT_CTDP1"/>
    <property type="match status" value="1"/>
</dbReference>
<evidence type="ECO:0000256" key="9">
    <source>
        <dbReference type="RuleBase" id="RU366066"/>
    </source>
</evidence>
<dbReference type="CDD" id="cd07521">
    <property type="entry name" value="HAD_FCP1-like"/>
    <property type="match status" value="1"/>
</dbReference>
<dbReference type="FunFam" id="3.40.50.1000:FF:000142">
    <property type="entry name" value="Similar to FCP1-like phosphatase"/>
    <property type="match status" value="1"/>
</dbReference>
<dbReference type="OrthoDB" id="10249888at2759"/>
<evidence type="ECO:0000256" key="1">
    <source>
        <dbReference type="ARBA" id="ARBA00004123"/>
    </source>
</evidence>
<dbReference type="OMA" id="DQTVIHC"/>
<dbReference type="Pfam" id="PF03031">
    <property type="entry name" value="NIF"/>
    <property type="match status" value="1"/>
</dbReference>
<dbReference type="PANTHER" id="PTHR23081:SF36">
    <property type="entry name" value="RNA POLYMERASE II SUBUNIT A C-TERMINAL DOMAIN PHOSPHATASE"/>
    <property type="match status" value="1"/>
</dbReference>
<feature type="compositionally biased region" description="Low complexity" evidence="10">
    <location>
        <begin position="381"/>
        <end position="396"/>
    </location>
</feature>
<evidence type="ECO:0000256" key="8">
    <source>
        <dbReference type="ARBA" id="ARBA00048336"/>
    </source>
</evidence>
<sequence length="922" mass="101920">MLLRSPNSLHYPITVTELHKQPGDDVERFAPLFSYYYKTTVTEGNRFGEEFQVERTYPSKYLSDHVGTLKEWRIQKGTVITQKDVDLAVIEEPCAHEVQFGGMCANCGKDMTELSYNTDVSDAERATINMIHDNVSLTVSQEEATRVEEEGKRRLLASRKLILVVDLDQTIIHATVDPTVAEWQQDTENPNHEAVKDVRAFRLVDDGPGARGCFYYIKLRPGLRPFLEAISKLYELHIYTMGTRAYAQHIADIVDPDRKIFGNRILSRDESGSLTAKNLQRLFPVDTKMVVIIDDRGDVWKWTENLIKVTPYDFFVGIGDINSSFLPKKQEPPALSRPPKTGHHQQPQDGPQDGLDKDGSEEGNGKTQPNDEDDSAREQPPADAADATAASRSAPSQVSALEQLVSMGGGDDPAVLQAQANQQDEALAAQLQDRPLLRKQRLLDEEDEAAEAVESREDDEGQDVDKVADEAHKQQQHHHQRHHLLQDNDAELQYLEQSLVAVHHSFFDEYDRNAAAAHGGRIAQLRGEKHSKKLSTTDGAAADLQIVPDVKYIMPEMKMKVLGNTVIVFSGVVPLGIDVQTSDIGLWAKTFGATISEKVSRRTTHVVAARNRTAKVRQAARRPHIKIVNTQWLFDCMSQWKRLDEGPYIIPVLPEDRGEQHQADVTANSDDNVLLSSSGEDENTTTGDEAGGNGKDLKLQTDDLDEDPEGVAPSDMDDDQSPIGGSNEDWKLMQDEMAEFLGSDADDSDTESVASTTSNLSSSARRKRKRSASPTGTGPTEEGTDDEGGNSGDVGAEEEEDGSALSQRKRRAYERSTGLKEVATLSKNNSSLPTPRQTNTDDEGTEVDAETFDEEEDEDQEGRLSGPNHLDATRTEALQNGNVKVPDEAPAEDDDGLEADLEADLEAEMEAEMRRAESEGTA</sequence>
<dbReference type="RefSeq" id="XP_018187438.1">
    <property type="nucleotide sequence ID" value="XM_018331181.1"/>
</dbReference>
<keyword evidence="14" id="KW-1185">Reference proteome</keyword>
<dbReference type="GO" id="GO:0008420">
    <property type="term" value="F:RNA polymerase II CTD heptapeptide repeat phosphatase activity"/>
    <property type="evidence" value="ECO:0007669"/>
    <property type="project" value="UniProtKB-UniRule"/>
</dbReference>
<evidence type="ECO:0000256" key="3">
    <source>
        <dbReference type="ARBA" id="ARBA00022801"/>
    </source>
</evidence>
<dbReference type="PROSITE" id="PS50172">
    <property type="entry name" value="BRCT"/>
    <property type="match status" value="1"/>
</dbReference>
<feature type="compositionally biased region" description="Acidic residues" evidence="10">
    <location>
        <begin position="702"/>
        <end position="720"/>
    </location>
</feature>
<feature type="region of interest" description="Disordered" evidence="10">
    <location>
        <begin position="667"/>
        <end position="922"/>
    </location>
</feature>
<dbReference type="FunFam" id="3.40.50.10190:FF:000049">
    <property type="entry name" value="RNA Polymerase II CTD phosphatase Fcp1"/>
    <property type="match status" value="1"/>
</dbReference>
<evidence type="ECO:0000256" key="7">
    <source>
        <dbReference type="ARBA" id="ARBA00047761"/>
    </source>
</evidence>
<dbReference type="FunCoup" id="A0A165G8V6">
    <property type="interactions" value="799"/>
</dbReference>
<dbReference type="SUPFAM" id="SSF52113">
    <property type="entry name" value="BRCT domain"/>
    <property type="match status" value="1"/>
</dbReference>
<feature type="compositionally biased region" description="Polar residues" evidence="10">
    <location>
        <begin position="825"/>
        <end position="838"/>
    </location>
</feature>
<feature type="region of interest" description="Disordered" evidence="10">
    <location>
        <begin position="326"/>
        <end position="398"/>
    </location>
</feature>
<evidence type="ECO:0000256" key="10">
    <source>
        <dbReference type="SAM" id="MobiDB-lite"/>
    </source>
</evidence>
<dbReference type="PROSITE" id="PS50969">
    <property type="entry name" value="FCP1"/>
    <property type="match status" value="1"/>
</dbReference>